<dbReference type="AlphaFoldDB" id="A0A7T8K7U0"/>
<organism evidence="1 2">
    <name type="scientific">Caligus rogercresseyi</name>
    <name type="common">Sea louse</name>
    <dbReference type="NCBI Taxonomy" id="217165"/>
    <lineage>
        <taxon>Eukaryota</taxon>
        <taxon>Metazoa</taxon>
        <taxon>Ecdysozoa</taxon>
        <taxon>Arthropoda</taxon>
        <taxon>Crustacea</taxon>
        <taxon>Multicrustacea</taxon>
        <taxon>Hexanauplia</taxon>
        <taxon>Copepoda</taxon>
        <taxon>Siphonostomatoida</taxon>
        <taxon>Caligidae</taxon>
        <taxon>Caligus</taxon>
    </lineage>
</organism>
<proteinExistence type="predicted"/>
<accession>A0A7T8K7U0</accession>
<protein>
    <submittedName>
        <fullName evidence="1">Uncharacterized protein</fullName>
    </submittedName>
</protein>
<gene>
    <name evidence="1" type="ORF">FKW44_009940</name>
</gene>
<reference evidence="2" key="1">
    <citation type="submission" date="2021-01" db="EMBL/GenBank/DDBJ databases">
        <title>Caligus Genome Assembly.</title>
        <authorList>
            <person name="Gallardo-Escarate C."/>
        </authorList>
    </citation>
    <scope>NUCLEOTIDE SEQUENCE [LARGE SCALE GENOMIC DNA]</scope>
</reference>
<keyword evidence="2" id="KW-1185">Reference proteome</keyword>
<dbReference type="Proteomes" id="UP000595437">
    <property type="component" value="Chromosome 6"/>
</dbReference>
<sequence>RQACKKCHSSTKALKASIPKAWAKMDPTYTYSSFCPRVVAVMEAKGQIFKNIL</sequence>
<name>A0A7T8K7U0_CALRO</name>
<dbReference type="EMBL" id="CP045895">
    <property type="protein sequence ID" value="QQP49314.1"/>
    <property type="molecule type" value="Genomic_DNA"/>
</dbReference>
<feature type="non-terminal residue" evidence="1">
    <location>
        <position position="1"/>
    </location>
</feature>
<evidence type="ECO:0000313" key="1">
    <source>
        <dbReference type="EMBL" id="QQP49314.1"/>
    </source>
</evidence>
<evidence type="ECO:0000313" key="2">
    <source>
        <dbReference type="Proteomes" id="UP000595437"/>
    </source>
</evidence>